<dbReference type="PANTHER" id="PTHR13923">
    <property type="entry name" value="SEC31-RELATED PROTEIN"/>
    <property type="match status" value="1"/>
</dbReference>
<accession>A0ABD1XTF4</accession>
<evidence type="ECO:0000256" key="4">
    <source>
        <dbReference type="ARBA" id="ARBA00022448"/>
    </source>
</evidence>
<dbReference type="GO" id="GO:0016192">
    <property type="term" value="P:vesicle-mediated transport"/>
    <property type="evidence" value="ECO:0007669"/>
    <property type="project" value="UniProtKB-KW"/>
</dbReference>
<feature type="region of interest" description="Disordered" evidence="13">
    <location>
        <begin position="958"/>
        <end position="1041"/>
    </location>
</feature>
<organism evidence="15 16">
    <name type="scientific">Riccia fluitans</name>
    <dbReference type="NCBI Taxonomy" id="41844"/>
    <lineage>
        <taxon>Eukaryota</taxon>
        <taxon>Viridiplantae</taxon>
        <taxon>Streptophyta</taxon>
        <taxon>Embryophyta</taxon>
        <taxon>Marchantiophyta</taxon>
        <taxon>Marchantiopsida</taxon>
        <taxon>Marchantiidae</taxon>
        <taxon>Marchantiales</taxon>
        <taxon>Ricciaceae</taxon>
        <taxon>Riccia</taxon>
    </lineage>
</organism>
<dbReference type="PROSITE" id="PS00678">
    <property type="entry name" value="WD_REPEATS_1"/>
    <property type="match status" value="1"/>
</dbReference>
<keyword evidence="9" id="KW-0653">Protein transport</keyword>
<dbReference type="SMART" id="SM00320">
    <property type="entry name" value="WD40"/>
    <property type="match status" value="5"/>
</dbReference>
<evidence type="ECO:0000256" key="3">
    <source>
        <dbReference type="ARBA" id="ARBA00009358"/>
    </source>
</evidence>
<dbReference type="InterPro" id="IPR040251">
    <property type="entry name" value="SEC31-like"/>
</dbReference>
<dbReference type="FunFam" id="1.20.940.10:FF:000003">
    <property type="entry name" value="Protein transport protein SEC31 homolog B"/>
    <property type="match status" value="1"/>
</dbReference>
<comment type="subcellular location">
    <subcellularLocation>
        <location evidence="1">Endoplasmic reticulum</location>
    </subcellularLocation>
    <subcellularLocation>
        <location evidence="2">Golgi apparatus</location>
    </subcellularLocation>
</comment>
<dbReference type="Pfam" id="PF00400">
    <property type="entry name" value="WD40"/>
    <property type="match status" value="2"/>
</dbReference>
<evidence type="ECO:0000256" key="2">
    <source>
        <dbReference type="ARBA" id="ARBA00004555"/>
    </source>
</evidence>
<evidence type="ECO:0000259" key="14">
    <source>
        <dbReference type="Pfam" id="PF12931"/>
    </source>
</evidence>
<reference evidence="15 16" key="1">
    <citation type="submission" date="2024-09" db="EMBL/GenBank/DDBJ databases">
        <title>Chromosome-scale assembly of Riccia fluitans.</title>
        <authorList>
            <person name="Paukszto L."/>
            <person name="Sawicki J."/>
            <person name="Karawczyk K."/>
            <person name="Piernik-Szablinska J."/>
            <person name="Szczecinska M."/>
            <person name="Mazdziarz M."/>
        </authorList>
    </citation>
    <scope>NUCLEOTIDE SEQUENCE [LARGE SCALE GENOMIC DNA]</scope>
    <source>
        <strain evidence="15">Rf_01</strain>
        <tissue evidence="15">Aerial parts of the thallus</tissue>
    </source>
</reference>
<name>A0ABD1XTF4_9MARC</name>
<evidence type="ECO:0000256" key="12">
    <source>
        <dbReference type="PROSITE-ProRule" id="PRU00221"/>
    </source>
</evidence>
<dbReference type="GO" id="GO:0005794">
    <property type="term" value="C:Golgi apparatus"/>
    <property type="evidence" value="ECO:0007669"/>
    <property type="project" value="UniProtKB-SubCell"/>
</dbReference>
<feature type="region of interest" description="Disordered" evidence="13">
    <location>
        <begin position="490"/>
        <end position="576"/>
    </location>
</feature>
<dbReference type="GO" id="GO:0005783">
    <property type="term" value="C:endoplasmic reticulum"/>
    <property type="evidence" value="ECO:0007669"/>
    <property type="project" value="UniProtKB-SubCell"/>
</dbReference>
<comment type="function">
    <text evidence="11">Required for protein transport from the endoplasmic reticulum to the Golgi apparatus.</text>
</comment>
<protein>
    <recommendedName>
        <fullName evidence="14">Sec16 Sec23-binding domain-containing protein</fullName>
    </recommendedName>
</protein>
<keyword evidence="8" id="KW-0931">ER-Golgi transport</keyword>
<feature type="domain" description="Sec16 Sec23-binding" evidence="14">
    <location>
        <begin position="578"/>
        <end position="774"/>
    </location>
</feature>
<dbReference type="PROSITE" id="PS50294">
    <property type="entry name" value="WD_REPEATS_REGION"/>
    <property type="match status" value="1"/>
</dbReference>
<sequence length="1162" mass="125088">MAMLKSISRSATVAFAPTAPIMAVGTIAGAIDASFSSSASLEILQLDFANTEQELPVVASCPTTEKFNRLSWGKIPVGSEEYPLGIIAGSLEDGSIMLWNPAKLTSEDSGSSEDSIVARWQKHEQPVRGLELNGLAPNLLASGGDDGLIYIWDLKDPTNPIHYPVLNEGLPRKEITYVSWNRKVQHILASTSASGTSDVWDLRRAKPVISFTGNKRNRCSSLQWNPDNATHVIVASDDNTAPSLQVYDLRNPVSPQRELVGHTKGVLAMAWCPVDSSLLLSCATDNSTLCWDTYSGEILCEVPARNNWNFDVQWSPRTPGVLSTSSFDGNIGIYNIEACSRMPAHEVGFGHAIRGTEVRKAPKWLKRPVGVSFGFGGKLMTFGPTKTPPGAVANFSEIRLHSLVTEEDLVKQSTDFEKAIADGDRTAMKAFCEVKAETARSEEEQQTWKFLKVMLEDDARKKLLAHLNFGVPPTESVDGKELDPKPVETEAALPDTIVSPEGDNEQSSAHMDEIQPGTDAGDDDFFDKIPSPKASDSVPTGGLRDLTLETDKTDADASQGLGAEVGDQEDTSESEEAIQRALVVGDFALAVQHCMSANRMADALIIARLGESALWEKTQNAYIKKTGRSYLKIMSSIVNHDLKGLVESRPLKAWKETLALLCTYAPFEDWTQLSDGLAARLDAAGEIQAATLCYICSGNIEKVAEIWSRSLRAVNGSKKFVDSLQALMEKVVVLSMATGQKCLSSSLARLVKIYAELLVSEGLLATAMEYLSLIPADQSSIELSILQDRIYGSGKVSDIKAEPPAAPWQVESSQFAAPAAAETLQTNYPAAVSNASRDYQNYPQSFGTAPSFQPQQPAYGATTASHAGYYTPSVMQPTQAPFGSAAANPPQVHQVKEFVPVQPPAIANVDQYQPPVQNQYYPGTSSVTSFQPRQFSPAPPSASFSQVPVPATFTPVPQPPSFPSVAQSPSFAPPPAHAQMPNMMLPGPAQPVPAPPPVQSFMPASPRTQQLPPSASVAGSQVQSPRMTSTLAPAAPPAPPPTIQTVDTSNVSAELKSVVATLTRLFNETSAASGGPRANPAKRREIENNSKRMGALFAKLNAADISANASSKLIQLCQALEAGDYSTALQIQVGLTTSDYDECGFWLPNLKQMIRTRQTLVR</sequence>
<feature type="compositionally biased region" description="Polar residues" evidence="13">
    <location>
        <begin position="1006"/>
        <end position="1031"/>
    </location>
</feature>
<feature type="repeat" description="WD" evidence="12">
    <location>
        <begin position="120"/>
        <end position="155"/>
    </location>
</feature>
<gene>
    <name evidence="15" type="ORF">R1flu_023762</name>
</gene>
<dbReference type="SUPFAM" id="SSF50978">
    <property type="entry name" value="WD40 repeat-like"/>
    <property type="match status" value="1"/>
</dbReference>
<comment type="caution">
    <text evidence="15">The sequence shown here is derived from an EMBL/GenBank/DDBJ whole genome shotgun (WGS) entry which is preliminary data.</text>
</comment>
<dbReference type="Pfam" id="PF12931">
    <property type="entry name" value="TPR_Sec16"/>
    <property type="match status" value="1"/>
</dbReference>
<keyword evidence="16" id="KW-1185">Reference proteome</keyword>
<evidence type="ECO:0000256" key="13">
    <source>
        <dbReference type="SAM" id="MobiDB-lite"/>
    </source>
</evidence>
<keyword evidence="6" id="KW-0677">Repeat</keyword>
<dbReference type="Gene3D" id="2.130.10.10">
    <property type="entry name" value="YVTN repeat-like/Quinoprotein amine dehydrogenase"/>
    <property type="match status" value="1"/>
</dbReference>
<dbReference type="FunFam" id="2.130.10.10:FF:000295">
    <property type="entry name" value="Protein transport protein SEC31 homolog B"/>
    <property type="match status" value="1"/>
</dbReference>
<dbReference type="PROSITE" id="PS50082">
    <property type="entry name" value="WD_REPEATS_2"/>
    <property type="match status" value="2"/>
</dbReference>
<evidence type="ECO:0000256" key="7">
    <source>
        <dbReference type="ARBA" id="ARBA00022824"/>
    </source>
</evidence>
<evidence type="ECO:0000256" key="5">
    <source>
        <dbReference type="ARBA" id="ARBA00022574"/>
    </source>
</evidence>
<feature type="compositionally biased region" description="Pro residues" evidence="13">
    <location>
        <begin position="988"/>
        <end position="998"/>
    </location>
</feature>
<dbReference type="AlphaFoldDB" id="A0ABD1XTF4"/>
<evidence type="ECO:0000256" key="11">
    <source>
        <dbReference type="ARBA" id="ARBA00060100"/>
    </source>
</evidence>
<feature type="compositionally biased region" description="Basic and acidic residues" evidence="13">
    <location>
        <begin position="546"/>
        <end position="555"/>
    </location>
</feature>
<keyword evidence="5 12" id="KW-0853">WD repeat</keyword>
<feature type="compositionally biased region" description="Acidic residues" evidence="13">
    <location>
        <begin position="566"/>
        <end position="576"/>
    </location>
</feature>
<dbReference type="Proteomes" id="UP001605036">
    <property type="component" value="Unassembled WGS sequence"/>
</dbReference>
<dbReference type="PANTHER" id="PTHR13923:SF11">
    <property type="entry name" value="SECRETORY 31, ISOFORM D"/>
    <property type="match status" value="1"/>
</dbReference>
<dbReference type="InterPro" id="IPR015943">
    <property type="entry name" value="WD40/YVTN_repeat-like_dom_sf"/>
</dbReference>
<evidence type="ECO:0000256" key="9">
    <source>
        <dbReference type="ARBA" id="ARBA00022927"/>
    </source>
</evidence>
<evidence type="ECO:0000256" key="8">
    <source>
        <dbReference type="ARBA" id="ARBA00022892"/>
    </source>
</evidence>
<keyword evidence="4" id="KW-0813">Transport</keyword>
<dbReference type="InterPro" id="IPR019775">
    <property type="entry name" value="WD40_repeat_CS"/>
</dbReference>
<dbReference type="GO" id="GO:0015031">
    <property type="term" value="P:protein transport"/>
    <property type="evidence" value="ECO:0007669"/>
    <property type="project" value="UniProtKB-KW"/>
</dbReference>
<dbReference type="InterPro" id="IPR024298">
    <property type="entry name" value="Sec16_Sec23-bd"/>
</dbReference>
<evidence type="ECO:0000313" key="15">
    <source>
        <dbReference type="EMBL" id="KAL2612070.1"/>
    </source>
</evidence>
<comment type="similarity">
    <text evidence="3">Belongs to the WD repeat SEC31 family.</text>
</comment>
<dbReference type="InterPro" id="IPR036322">
    <property type="entry name" value="WD40_repeat_dom_sf"/>
</dbReference>
<keyword evidence="7" id="KW-0256">Endoplasmic reticulum</keyword>
<keyword evidence="10" id="KW-0333">Golgi apparatus</keyword>
<feature type="repeat" description="WD" evidence="12">
    <location>
        <begin position="259"/>
        <end position="301"/>
    </location>
</feature>
<evidence type="ECO:0000256" key="6">
    <source>
        <dbReference type="ARBA" id="ARBA00022737"/>
    </source>
</evidence>
<dbReference type="EMBL" id="JBHFFA010000007">
    <property type="protein sequence ID" value="KAL2612070.1"/>
    <property type="molecule type" value="Genomic_DNA"/>
</dbReference>
<evidence type="ECO:0000256" key="10">
    <source>
        <dbReference type="ARBA" id="ARBA00023034"/>
    </source>
</evidence>
<dbReference type="Gene3D" id="1.20.940.10">
    <property type="entry name" value="Functional domain of the splicing factor Prp18"/>
    <property type="match status" value="1"/>
</dbReference>
<dbReference type="InterPro" id="IPR001680">
    <property type="entry name" value="WD40_rpt"/>
</dbReference>
<proteinExistence type="inferred from homology"/>
<dbReference type="Gene3D" id="1.25.40.1030">
    <property type="match status" value="1"/>
</dbReference>
<evidence type="ECO:0000256" key="1">
    <source>
        <dbReference type="ARBA" id="ARBA00004240"/>
    </source>
</evidence>
<evidence type="ECO:0000313" key="16">
    <source>
        <dbReference type="Proteomes" id="UP001605036"/>
    </source>
</evidence>